<feature type="compositionally biased region" description="Low complexity" evidence="1">
    <location>
        <begin position="623"/>
        <end position="643"/>
    </location>
</feature>
<dbReference type="AlphaFoldDB" id="A0A507FJH8"/>
<gene>
    <name evidence="2" type="ORF">CcCBS67573_g02352</name>
</gene>
<feature type="region of interest" description="Disordered" evidence="1">
    <location>
        <begin position="727"/>
        <end position="746"/>
    </location>
</feature>
<comment type="caution">
    <text evidence="2">The sequence shown here is derived from an EMBL/GenBank/DDBJ whole genome shotgun (WGS) entry which is preliminary data.</text>
</comment>
<dbReference type="Proteomes" id="UP000320333">
    <property type="component" value="Unassembled WGS sequence"/>
</dbReference>
<reference evidence="2 3" key="1">
    <citation type="journal article" date="2019" name="Sci. Rep.">
        <title>Comparative genomics of chytrid fungi reveal insights into the obligate biotrophic and pathogenic lifestyle of Synchytrium endobioticum.</title>
        <authorList>
            <person name="van de Vossenberg B.T.L.H."/>
            <person name="Warris S."/>
            <person name="Nguyen H.D.T."/>
            <person name="van Gent-Pelzer M.P.E."/>
            <person name="Joly D.L."/>
            <person name="van de Geest H.C."/>
            <person name="Bonants P.J.M."/>
            <person name="Smith D.S."/>
            <person name="Levesque C.A."/>
            <person name="van der Lee T.A.J."/>
        </authorList>
    </citation>
    <scope>NUCLEOTIDE SEQUENCE [LARGE SCALE GENOMIC DNA]</scope>
    <source>
        <strain evidence="2 3">CBS 675.73</strain>
    </source>
</reference>
<protein>
    <submittedName>
        <fullName evidence="2">Uncharacterized protein</fullName>
    </submittedName>
</protein>
<evidence type="ECO:0000313" key="2">
    <source>
        <dbReference type="EMBL" id="TPX76382.1"/>
    </source>
</evidence>
<organism evidence="2 3">
    <name type="scientific">Chytriomyces confervae</name>
    <dbReference type="NCBI Taxonomy" id="246404"/>
    <lineage>
        <taxon>Eukaryota</taxon>
        <taxon>Fungi</taxon>
        <taxon>Fungi incertae sedis</taxon>
        <taxon>Chytridiomycota</taxon>
        <taxon>Chytridiomycota incertae sedis</taxon>
        <taxon>Chytridiomycetes</taxon>
        <taxon>Chytridiales</taxon>
        <taxon>Chytriomycetaceae</taxon>
        <taxon>Chytriomyces</taxon>
    </lineage>
</organism>
<feature type="region of interest" description="Disordered" evidence="1">
    <location>
        <begin position="614"/>
        <end position="664"/>
    </location>
</feature>
<dbReference type="OrthoDB" id="2160585at2759"/>
<name>A0A507FJH8_9FUNG</name>
<proteinExistence type="predicted"/>
<evidence type="ECO:0000313" key="3">
    <source>
        <dbReference type="Proteomes" id="UP000320333"/>
    </source>
</evidence>
<feature type="region of interest" description="Disordered" evidence="1">
    <location>
        <begin position="1"/>
        <end position="41"/>
    </location>
</feature>
<dbReference type="EMBL" id="QEAP01000048">
    <property type="protein sequence ID" value="TPX76382.1"/>
    <property type="molecule type" value="Genomic_DNA"/>
</dbReference>
<keyword evidence="3" id="KW-1185">Reference proteome</keyword>
<sequence length="801" mass="83846">MSAASAQIKSGDGPEVDGLDPRAGGGSGAVTPPTPRTPLNSLRLSTGRGLALTLSPASPDLAPEAFDANGVNATTHVSASPYLATGADSGVADPSLGHGANYSMLLRHQVAATLHKTLQLEHMLTQKELESYEKQCATAHLECHRALSALHASQVVMRERRRDLDVAIMERGAVTAIVKHLKLRLESLRKRMWDGEDAKRRGSVGAYGSASLSMKNEFFESEEALLDMLAVASSPANNEHLSPMQSSHSAASFLALRRHSSPGYATYHSFHSGAEASSDTSVGVNEKAAVVSNTGVEELDAAASGDVADLDNHRGFADTIAAADSSSLPIDESTAYLGLSDDSILPQMRMTIPLNDKDDYDPTDDQGYDNEIPDIDGTNGYNQSPQYTYTKTPASIHYSNGKTYDDHYDYSLTPSRSGPTTPTLHSTPSGSFTFPAITTTRLHSSGPLLGNGKLPDTAAFRRASLQSAALTLSPNPGSDQSLNSTSATSANGLGTSGLSSVACVGFQRGQCLGTGPEGCNAQHSCVRCGGGHPVILCKKDRNNATLVVTESTVVCAALPSITLFAFVRFDHSAEVNSVSNLDNYLAEYIAKRRSEGLVDDDLLRLEIQLTHSLPMSGASPTVPMSSTSGNMSTSSNSSNALLLPPLPPPSFMTGGNNNGGPLTPHSINSSGLYFTHRNGGMVGGSGGSDHSGGNGLGMSGNHHPMHLAAAAAAMRVVGGSTPVNMSSMAPREANAPTNTASARDGGYMMTNGSGSYYGGVSFDDKRKKSISASSIGSGVYESGSFIMEKERAEICRDYNNS</sequence>
<evidence type="ECO:0000256" key="1">
    <source>
        <dbReference type="SAM" id="MobiDB-lite"/>
    </source>
</evidence>
<feature type="region of interest" description="Disordered" evidence="1">
    <location>
        <begin position="412"/>
        <end position="432"/>
    </location>
</feature>
<accession>A0A507FJH8</accession>